<dbReference type="InterPro" id="IPR026697">
    <property type="entry name" value="DNAAF6"/>
</dbReference>
<dbReference type="EMBL" id="HBKN01040137">
    <property type="protein sequence ID" value="CAE2328020.1"/>
    <property type="molecule type" value="Transcribed_RNA"/>
</dbReference>
<dbReference type="Pfam" id="PF18201">
    <property type="entry name" value="PIH1_CS"/>
    <property type="match status" value="1"/>
</dbReference>
<evidence type="ECO:0000259" key="3">
    <source>
        <dbReference type="Pfam" id="PF18201"/>
    </source>
</evidence>
<accession>A0A7S4P9Y1</accession>
<dbReference type="GO" id="GO:0051087">
    <property type="term" value="F:protein-folding chaperone binding"/>
    <property type="evidence" value="ECO:0007669"/>
    <property type="project" value="InterPro"/>
</dbReference>
<dbReference type="GO" id="GO:0045505">
    <property type="term" value="F:dynein intermediate chain binding"/>
    <property type="evidence" value="ECO:0007669"/>
    <property type="project" value="TreeGrafter"/>
</dbReference>
<dbReference type="Gene3D" id="2.60.40.790">
    <property type="match status" value="1"/>
</dbReference>
<evidence type="ECO:0000256" key="1">
    <source>
        <dbReference type="ARBA" id="ARBA00008511"/>
    </source>
</evidence>
<dbReference type="InterPro" id="IPR041442">
    <property type="entry name" value="PIH1D1/2/3_CS-like"/>
</dbReference>
<evidence type="ECO:0000313" key="4">
    <source>
        <dbReference type="EMBL" id="CAE2328020.1"/>
    </source>
</evidence>
<reference evidence="4" key="1">
    <citation type="submission" date="2021-01" db="EMBL/GenBank/DDBJ databases">
        <authorList>
            <person name="Corre E."/>
            <person name="Pelletier E."/>
            <person name="Niang G."/>
            <person name="Scheremetjew M."/>
            <person name="Finn R."/>
            <person name="Kale V."/>
            <person name="Holt S."/>
            <person name="Cochrane G."/>
            <person name="Meng A."/>
            <person name="Brown T."/>
            <person name="Cohen L."/>
        </authorList>
    </citation>
    <scope>NUCLEOTIDE SEQUENCE</scope>
    <source>
        <strain evidence="4">CCMP 2712</strain>
    </source>
</reference>
<comment type="similarity">
    <text evidence="1">Belongs to the PIH1 family.</text>
</comment>
<proteinExistence type="inferred from homology"/>
<feature type="compositionally biased region" description="Basic and acidic residues" evidence="2">
    <location>
        <begin position="48"/>
        <end position="59"/>
    </location>
</feature>
<dbReference type="GO" id="GO:0070286">
    <property type="term" value="P:axonemal dynein complex assembly"/>
    <property type="evidence" value="ECO:0007669"/>
    <property type="project" value="InterPro"/>
</dbReference>
<dbReference type="InterPro" id="IPR008978">
    <property type="entry name" value="HSP20-like_chaperone"/>
</dbReference>
<protein>
    <recommendedName>
        <fullName evidence="3">PIH1D1/2/3 CS-like domain-containing protein</fullName>
    </recommendedName>
</protein>
<name>A0A7S4P9Y1_GUITH</name>
<sequence>MTLQGKDLELLSNLFSETQVDEEDVQRDRTARLGPGDIGPPKQAPAPKENKKKDPKAIWDDDEVNEDRVLDKISKADKREKPKHDIRYRQQVGTDDVLGAPWSVKDNSTMSCREMIVKVEMPNTKFSTIKLDVTKNEFLVQSPKYLLGLPLPELVNPDKGNAKWDSDKCVLEVILPIVRGENFAHYSMLDDEDCPKLKDYGKSGIGY</sequence>
<dbReference type="SUPFAM" id="SSF49764">
    <property type="entry name" value="HSP20-like chaperones"/>
    <property type="match status" value="1"/>
</dbReference>
<feature type="domain" description="PIH1D1/2/3 CS-like" evidence="3">
    <location>
        <begin position="81"/>
        <end position="178"/>
    </location>
</feature>
<organism evidence="4">
    <name type="scientific">Guillardia theta</name>
    <name type="common">Cryptophyte</name>
    <name type="synonym">Cryptomonas phi</name>
    <dbReference type="NCBI Taxonomy" id="55529"/>
    <lineage>
        <taxon>Eukaryota</taxon>
        <taxon>Cryptophyceae</taxon>
        <taxon>Pyrenomonadales</taxon>
        <taxon>Geminigeraceae</taxon>
        <taxon>Guillardia</taxon>
    </lineage>
</organism>
<dbReference type="PANTHER" id="PTHR21083">
    <property type="entry name" value="TWISTER"/>
    <property type="match status" value="1"/>
</dbReference>
<feature type="region of interest" description="Disordered" evidence="2">
    <location>
        <begin position="15"/>
        <end position="64"/>
    </location>
</feature>
<gene>
    <name evidence="4" type="ORF">GTHE00462_LOCUS31395</name>
</gene>
<dbReference type="AlphaFoldDB" id="A0A7S4P9Y1"/>
<dbReference type="PANTHER" id="PTHR21083:SF0">
    <property type="entry name" value="DYNEIN AXONEMAL ASSEMBLY FACTOR 6"/>
    <property type="match status" value="1"/>
</dbReference>
<evidence type="ECO:0000256" key="2">
    <source>
        <dbReference type="SAM" id="MobiDB-lite"/>
    </source>
</evidence>
<dbReference type="GO" id="GO:0005737">
    <property type="term" value="C:cytoplasm"/>
    <property type="evidence" value="ECO:0007669"/>
    <property type="project" value="TreeGrafter"/>
</dbReference>